<dbReference type="AlphaFoldDB" id="A0A0R2BBW2"/>
<feature type="transmembrane region" description="Helical" evidence="1">
    <location>
        <begin position="44"/>
        <end position="61"/>
    </location>
</feature>
<keyword evidence="1" id="KW-1133">Transmembrane helix</keyword>
<feature type="transmembrane region" description="Helical" evidence="1">
    <location>
        <begin position="168"/>
        <end position="187"/>
    </location>
</feature>
<dbReference type="EMBL" id="AYYN01000031">
    <property type="protein sequence ID" value="KRM76696.1"/>
    <property type="molecule type" value="Genomic_DNA"/>
</dbReference>
<protein>
    <submittedName>
        <fullName evidence="2">Uncharacterized protein</fullName>
    </submittedName>
</protein>
<accession>A0A0R2BBW2</accession>
<feature type="transmembrane region" description="Helical" evidence="1">
    <location>
        <begin position="229"/>
        <end position="250"/>
    </location>
</feature>
<feature type="transmembrane region" description="Helical" evidence="1">
    <location>
        <begin position="411"/>
        <end position="432"/>
    </location>
</feature>
<feature type="transmembrane region" description="Helical" evidence="1">
    <location>
        <begin position="262"/>
        <end position="282"/>
    </location>
</feature>
<gene>
    <name evidence="2" type="ORF">FC48_GL001394</name>
</gene>
<sequence>MLNTYLLARYLTTKIYWRLLGVMVYEFNSYHMIVMYGRNAVGEMLAYSFLPLVFLGYIQIMEGKRDGIWALGIGMGMILNSHVISALFTFLILGIIELSRLFLKKLSLAELVNCVYAGIVAIVVSCYSIANLILIMHKNQLITPWKRLEQISVSEMWGAMLNNSISDVITWNIGLVSFILFVAMIVQIFKREKAGSWKYWIIGAMTVYFLTLSWIPYPKQLGETFLGNIQFLGRLLSFVMIFIVIGMCLYLEMYGVEISPKFCVGIVGISLVIMSSAAVVTFHDTKGDYNVRYYLNNKNYLSDISKGKEGWYDYMIATPKDRNKWLINVEDPNNGLANRLDIKSNYSSLTFKINAQKAERVQVPFLLYNGIKYNISVNGEREYSFNSGQVLTINVDKGINSIEISSEVPKFSYFTFALSVVAIIFSILMLILTSSKKVGRIVSR</sequence>
<keyword evidence="1" id="KW-0472">Membrane</keyword>
<reference evidence="2 3" key="1">
    <citation type="journal article" date="2015" name="Genome Announc.">
        <title>Expanding the biotechnology potential of lactobacilli through comparative genomics of 213 strains and associated genera.</title>
        <authorList>
            <person name="Sun Z."/>
            <person name="Harris H.M."/>
            <person name="McCann A."/>
            <person name="Guo C."/>
            <person name="Argimon S."/>
            <person name="Zhang W."/>
            <person name="Yang X."/>
            <person name="Jeffery I.B."/>
            <person name="Cooney J.C."/>
            <person name="Kagawa T.F."/>
            <person name="Liu W."/>
            <person name="Song Y."/>
            <person name="Salvetti E."/>
            <person name="Wrobel A."/>
            <person name="Rasinkangas P."/>
            <person name="Parkhill J."/>
            <person name="Rea M.C."/>
            <person name="O'Sullivan O."/>
            <person name="Ritari J."/>
            <person name="Douillard F.P."/>
            <person name="Paul Ross R."/>
            <person name="Yang R."/>
            <person name="Briner A.E."/>
            <person name="Felis G.E."/>
            <person name="de Vos W.M."/>
            <person name="Barrangou R."/>
            <person name="Klaenhammer T.R."/>
            <person name="Caufield P.W."/>
            <person name="Cui Y."/>
            <person name="Zhang H."/>
            <person name="O'Toole P.W."/>
        </authorList>
    </citation>
    <scope>NUCLEOTIDE SEQUENCE [LARGE SCALE GENOMIC DNA]</scope>
    <source>
        <strain evidence="2 3">DSM 20452</strain>
    </source>
</reference>
<feature type="transmembrane region" description="Helical" evidence="1">
    <location>
        <begin position="15"/>
        <end position="37"/>
    </location>
</feature>
<dbReference type="Proteomes" id="UP000051612">
    <property type="component" value="Unassembled WGS sequence"/>
</dbReference>
<dbReference type="PATRIC" id="fig|1423772.3.peg.1485"/>
<evidence type="ECO:0000313" key="3">
    <source>
        <dbReference type="Proteomes" id="UP000051612"/>
    </source>
</evidence>
<proteinExistence type="predicted"/>
<evidence type="ECO:0000313" key="2">
    <source>
        <dbReference type="EMBL" id="KRM76696.1"/>
    </source>
</evidence>
<comment type="caution">
    <text evidence="2">The sequence shown here is derived from an EMBL/GenBank/DDBJ whole genome shotgun (WGS) entry which is preliminary data.</text>
</comment>
<name>A0A0R2BBW2_9LACO</name>
<feature type="transmembrane region" description="Helical" evidence="1">
    <location>
        <begin position="67"/>
        <end position="93"/>
    </location>
</feature>
<keyword evidence="1" id="KW-0812">Transmembrane</keyword>
<feature type="transmembrane region" description="Helical" evidence="1">
    <location>
        <begin position="114"/>
        <end position="136"/>
    </location>
</feature>
<evidence type="ECO:0000256" key="1">
    <source>
        <dbReference type="SAM" id="Phobius"/>
    </source>
</evidence>
<organism evidence="2 3">
    <name type="scientific">Ligilactobacillus murinus DSM 20452 = NBRC 14221</name>
    <dbReference type="NCBI Taxonomy" id="1423772"/>
    <lineage>
        <taxon>Bacteria</taxon>
        <taxon>Bacillati</taxon>
        <taxon>Bacillota</taxon>
        <taxon>Bacilli</taxon>
        <taxon>Lactobacillales</taxon>
        <taxon>Lactobacillaceae</taxon>
        <taxon>Ligilactobacillus</taxon>
    </lineage>
</organism>
<feature type="transmembrane region" description="Helical" evidence="1">
    <location>
        <begin position="199"/>
        <end position="217"/>
    </location>
</feature>